<evidence type="ECO:0000259" key="1">
    <source>
        <dbReference type="SMART" id="SM00849"/>
    </source>
</evidence>
<dbReference type="GO" id="GO:0016787">
    <property type="term" value="F:hydrolase activity"/>
    <property type="evidence" value="ECO:0007669"/>
    <property type="project" value="UniProtKB-KW"/>
</dbReference>
<accession>A0A2R7Y7L1</accession>
<name>A0A2R7Y7L1_9CREN</name>
<dbReference type="AlphaFoldDB" id="A0A2R7Y7L1"/>
<dbReference type="SUPFAM" id="SSF56281">
    <property type="entry name" value="Metallo-hydrolase/oxidoreductase"/>
    <property type="match status" value="1"/>
</dbReference>
<gene>
    <name evidence="2" type="ORF">B7O98_03305</name>
</gene>
<dbReference type="Pfam" id="PF13483">
    <property type="entry name" value="Lactamase_B_3"/>
    <property type="match status" value="1"/>
</dbReference>
<keyword evidence="2" id="KW-0378">Hydrolase</keyword>
<dbReference type="InterPro" id="IPR036866">
    <property type="entry name" value="RibonucZ/Hydroxyglut_hydro"/>
</dbReference>
<feature type="domain" description="Metallo-beta-lactamase" evidence="1">
    <location>
        <begin position="8"/>
        <end position="166"/>
    </location>
</feature>
<dbReference type="Proteomes" id="UP000244093">
    <property type="component" value="Unassembled WGS sequence"/>
</dbReference>
<dbReference type="PANTHER" id="PTHR42967">
    <property type="entry name" value="METAL DEPENDENT HYDROLASE"/>
    <property type="match status" value="1"/>
</dbReference>
<dbReference type="EMBL" id="NBVN01000002">
    <property type="protein sequence ID" value="PUA33456.1"/>
    <property type="molecule type" value="Genomic_DNA"/>
</dbReference>
<comment type="caution">
    <text evidence="2">The sequence shown here is derived from an EMBL/GenBank/DDBJ whole genome shotgun (WGS) entry which is preliminary data.</text>
</comment>
<dbReference type="Gene3D" id="3.60.15.10">
    <property type="entry name" value="Ribonuclease Z/Hydroxyacylglutathione hydrolase-like"/>
    <property type="match status" value="1"/>
</dbReference>
<evidence type="ECO:0000313" key="2">
    <source>
        <dbReference type="EMBL" id="PUA33456.1"/>
    </source>
</evidence>
<dbReference type="SMART" id="SM00849">
    <property type="entry name" value="Lactamase_B"/>
    <property type="match status" value="1"/>
</dbReference>
<organism evidence="2 3">
    <name type="scientific">Zestosphaera tikiterensis</name>
    <dbReference type="NCBI Taxonomy" id="1973259"/>
    <lineage>
        <taxon>Archaea</taxon>
        <taxon>Thermoproteota</taxon>
        <taxon>Thermoprotei</taxon>
        <taxon>Desulfurococcales</taxon>
        <taxon>Desulfurococcaceae</taxon>
        <taxon>Zestosphaera</taxon>
    </lineage>
</organism>
<reference evidence="2 3" key="1">
    <citation type="journal article" date="2018" name="Syst. Appl. Microbiol.">
        <title>A new symbiotic nanoarchaeote (Candidatus Nanoclepta minutus) and its host (Zestosphaera tikiterensis gen. nov., sp. nov.) from a New Zealand hot spring.</title>
        <authorList>
            <person name="St John E."/>
            <person name="Liu Y."/>
            <person name="Podar M."/>
            <person name="Stott M.B."/>
            <person name="Meneghin J."/>
            <person name="Chen Z."/>
            <person name="Lagutin K."/>
            <person name="Mitchell K."/>
            <person name="Reysenbach A.L."/>
        </authorList>
    </citation>
    <scope>NUCLEOTIDE SEQUENCE [LARGE SCALE GENOMIC DNA]</scope>
    <source>
        <strain evidence="2">NZ3</strain>
    </source>
</reference>
<evidence type="ECO:0000313" key="3">
    <source>
        <dbReference type="Proteomes" id="UP000244093"/>
    </source>
</evidence>
<dbReference type="PANTHER" id="PTHR42967:SF1">
    <property type="entry name" value="MBL FOLD METALLO-HYDROLASE"/>
    <property type="match status" value="1"/>
</dbReference>
<protein>
    <submittedName>
        <fullName evidence="2">Zn-dependent hydrolase</fullName>
    </submittedName>
</protein>
<dbReference type="InterPro" id="IPR001279">
    <property type="entry name" value="Metallo-B-lactamas"/>
</dbReference>
<sequence>MVLIKWHGHACFEVVDSKGFSIVIDPHDGASLGLPTPSAKADVVLITHEHFDHNAYNVVLKPSGKYYSMKEGSFQVGPHSVVGIPAYHDKFKGRRRGKVVMYLLDVEGVKILHVGDLGHVLEPSEIKGVDTPHVLMAPIGGTFTIDAKEALNLLELIKPKAFIPMHYWVSGVNLPLAPLENFLNLTNLEVIKVGKEWQISKEDLEGWVKTKIVVFSFK</sequence>
<proteinExistence type="predicted"/>